<keyword evidence="2" id="KW-1185">Reference proteome</keyword>
<dbReference type="AlphaFoldDB" id="A0A3T0E6U5"/>
<organism evidence="1 2">
    <name type="scientific">Glycocaulis alkaliphilus</name>
    <dbReference type="NCBI Taxonomy" id="1434191"/>
    <lineage>
        <taxon>Bacteria</taxon>
        <taxon>Pseudomonadati</taxon>
        <taxon>Pseudomonadota</taxon>
        <taxon>Alphaproteobacteria</taxon>
        <taxon>Maricaulales</taxon>
        <taxon>Maricaulaceae</taxon>
        <taxon>Glycocaulis</taxon>
    </lineage>
</organism>
<gene>
    <name evidence="1" type="ORF">X907_0588</name>
</gene>
<name>A0A3T0E6U5_9PROT</name>
<reference evidence="1 2" key="1">
    <citation type="submission" date="2016-12" db="EMBL/GenBank/DDBJ databases">
        <title>The genome of dimorphic prosthecate Glycocaulis alkaliphilus 6b-8t, isolated from crude oil dictates its adaptability in petroleum environments.</title>
        <authorList>
            <person name="Wu X.-L."/>
            <person name="Geng S."/>
        </authorList>
    </citation>
    <scope>NUCLEOTIDE SEQUENCE [LARGE SCALE GENOMIC DNA]</scope>
    <source>
        <strain evidence="1 2">6B-8</strain>
    </source>
</reference>
<dbReference type="EMBL" id="CP018911">
    <property type="protein sequence ID" value="AZU03135.1"/>
    <property type="molecule type" value="Genomic_DNA"/>
</dbReference>
<sequence length="57" mass="5907">MSLKMTLMAIPLPDGPAWGTGRGSSASGLMRRTMVGQKQLIANRMAAARPAAHEAAA</sequence>
<dbReference type="Proteomes" id="UP000286954">
    <property type="component" value="Chromosome"/>
</dbReference>
<dbReference type="KEGG" id="gak:X907_0588"/>
<evidence type="ECO:0000313" key="2">
    <source>
        <dbReference type="Proteomes" id="UP000286954"/>
    </source>
</evidence>
<proteinExistence type="predicted"/>
<accession>A0A3T0E6U5</accession>
<evidence type="ECO:0000313" key="1">
    <source>
        <dbReference type="EMBL" id="AZU03135.1"/>
    </source>
</evidence>
<protein>
    <submittedName>
        <fullName evidence="1">Uncharacterized protein</fullName>
    </submittedName>
</protein>